<proteinExistence type="predicted"/>
<feature type="compositionally biased region" description="Acidic residues" evidence="9">
    <location>
        <begin position="117"/>
        <end position="128"/>
    </location>
</feature>
<evidence type="ECO:0000256" key="8">
    <source>
        <dbReference type="ARBA" id="ARBA00023136"/>
    </source>
</evidence>
<evidence type="ECO:0000259" key="12">
    <source>
        <dbReference type="Pfam" id="PF22776"/>
    </source>
</evidence>
<evidence type="ECO:0000313" key="14">
    <source>
        <dbReference type="Proteomes" id="UP000186817"/>
    </source>
</evidence>
<evidence type="ECO:0000256" key="3">
    <source>
        <dbReference type="ARBA" id="ARBA00022538"/>
    </source>
</evidence>
<keyword evidence="6 10" id="KW-1133">Transmembrane helix</keyword>
<keyword evidence="3" id="KW-0633">Potassium transport</keyword>
<evidence type="ECO:0000256" key="2">
    <source>
        <dbReference type="ARBA" id="ARBA00022448"/>
    </source>
</evidence>
<evidence type="ECO:0000256" key="5">
    <source>
        <dbReference type="ARBA" id="ARBA00022958"/>
    </source>
</evidence>
<dbReference type="Pfam" id="PF22776">
    <property type="entry name" value="K_trans_C"/>
    <property type="match status" value="1"/>
</dbReference>
<keyword evidence="7" id="KW-0406">Ion transport</keyword>
<dbReference type="InterPro" id="IPR053952">
    <property type="entry name" value="K_trans_C"/>
</dbReference>
<dbReference type="InterPro" id="IPR003855">
    <property type="entry name" value="K+_transporter"/>
</dbReference>
<sequence>MMRSERSQQDIVEDITRPIGDRKAGAGHTGFIPLVIGATGVVFGDIGTSPLYTFNSIFTELHDDLPDKADVQQAFSVLFWTMVWMCCFKYIGLVMRVSHHGEGGTNDLITPASDADGSSDEESSEEEISGSQSHRLFNTSTREQRMVLILGLLSCSMLIGDGVVTPPNSVLGALNSPVMNVDKNWNCIVAVLIQIFLFSLQRVGSRFIGLELASYMVQGFSPVKVYEFFISGRFRGFRAYKAIAGVVLCVTGAEALYADMGHFGSRPITTAWFVMVFPCLTLQYLGQAIVLAKNPAGVENNPLYQTVPDDSFLWPLFILAALAAVIASQALISGIFTLMSQAHALGLVPRLLVLHTNPAEKGQVYIPEVNWILMTACIIVTLAFRTSDNLVAAYGIAVTGAFIFTTLLLFWVLWRVWGCNLCVVLLVVLPMITVDIVFWSANLLKLLDSGWLPMAVAGTIFFLMHTHEWGRQCEIAQQVQEEEDEVSKMCSQQRLGFSVCTLQGLKNVLRQGQLLRTKSTAVFLTPRAGRVPVGLATIATKLGALPATIVLLHIEYCDEPFVLEAERVLFSAEDQSLGLWCATFRFGYAEPLTPARFDLHSKLAAGELAMQLLDYGTPRRLATPSLTYEGNLELPEGSDGADNFTYVVNRKLLVPHADSGFCTRLRVTVYSLLKKNSRSPMSTFGLEGQSVLEVASVRKI</sequence>
<dbReference type="InterPro" id="IPR053951">
    <property type="entry name" value="K_trans_N"/>
</dbReference>
<evidence type="ECO:0000313" key="13">
    <source>
        <dbReference type="EMBL" id="OLQ10468.1"/>
    </source>
</evidence>
<feature type="transmembrane region" description="Helical" evidence="10">
    <location>
        <begin position="145"/>
        <end position="163"/>
    </location>
</feature>
<accession>A0A1Q9ESR5</accession>
<dbReference type="EMBL" id="LSRX01000077">
    <property type="protein sequence ID" value="OLQ10468.1"/>
    <property type="molecule type" value="Genomic_DNA"/>
</dbReference>
<feature type="transmembrane region" description="Helical" evidence="10">
    <location>
        <begin position="270"/>
        <end position="292"/>
    </location>
</feature>
<keyword evidence="5" id="KW-0630">Potassium</keyword>
<feature type="transmembrane region" description="Helical" evidence="10">
    <location>
        <begin position="421"/>
        <end position="440"/>
    </location>
</feature>
<dbReference type="PANTHER" id="PTHR30540">
    <property type="entry name" value="OSMOTIC STRESS POTASSIUM TRANSPORTER"/>
    <property type="match status" value="1"/>
</dbReference>
<keyword evidence="14" id="KW-1185">Reference proteome</keyword>
<feature type="region of interest" description="Disordered" evidence="9">
    <location>
        <begin position="105"/>
        <end position="134"/>
    </location>
</feature>
<evidence type="ECO:0000256" key="1">
    <source>
        <dbReference type="ARBA" id="ARBA00004141"/>
    </source>
</evidence>
<evidence type="ECO:0000256" key="9">
    <source>
        <dbReference type="SAM" id="MobiDB-lite"/>
    </source>
</evidence>
<dbReference type="GO" id="GO:0016020">
    <property type="term" value="C:membrane"/>
    <property type="evidence" value="ECO:0007669"/>
    <property type="project" value="UniProtKB-SubCell"/>
</dbReference>
<evidence type="ECO:0000259" key="11">
    <source>
        <dbReference type="Pfam" id="PF02705"/>
    </source>
</evidence>
<keyword evidence="4 10" id="KW-0812">Transmembrane</keyword>
<evidence type="ECO:0000256" key="10">
    <source>
        <dbReference type="SAM" id="Phobius"/>
    </source>
</evidence>
<feature type="domain" description="K+ potassium transporter integral membrane" evidence="11">
    <location>
        <begin position="35"/>
        <end position="214"/>
    </location>
</feature>
<dbReference type="Pfam" id="PF02705">
    <property type="entry name" value="K_trans"/>
    <property type="match status" value="2"/>
</dbReference>
<feature type="transmembrane region" description="Helical" evidence="10">
    <location>
        <begin position="364"/>
        <end position="384"/>
    </location>
</feature>
<evidence type="ECO:0000256" key="6">
    <source>
        <dbReference type="ARBA" id="ARBA00022989"/>
    </source>
</evidence>
<dbReference type="AlphaFoldDB" id="A0A1Q9ESR5"/>
<evidence type="ECO:0000256" key="4">
    <source>
        <dbReference type="ARBA" id="ARBA00022692"/>
    </source>
</evidence>
<organism evidence="13 14">
    <name type="scientific">Symbiodinium microadriaticum</name>
    <name type="common">Dinoflagellate</name>
    <name type="synonym">Zooxanthella microadriatica</name>
    <dbReference type="NCBI Taxonomy" id="2951"/>
    <lineage>
        <taxon>Eukaryota</taxon>
        <taxon>Sar</taxon>
        <taxon>Alveolata</taxon>
        <taxon>Dinophyceae</taxon>
        <taxon>Suessiales</taxon>
        <taxon>Symbiodiniaceae</taxon>
        <taxon>Symbiodinium</taxon>
    </lineage>
</organism>
<dbReference type="GO" id="GO:0015079">
    <property type="term" value="F:potassium ion transmembrane transporter activity"/>
    <property type="evidence" value="ECO:0007669"/>
    <property type="project" value="InterPro"/>
</dbReference>
<gene>
    <name evidence="13" type="primary">kup</name>
    <name evidence="13" type="ORF">AK812_SmicGene5803</name>
</gene>
<dbReference type="Proteomes" id="UP000186817">
    <property type="component" value="Unassembled WGS sequence"/>
</dbReference>
<keyword evidence="2" id="KW-0813">Transport</keyword>
<reference evidence="13 14" key="1">
    <citation type="submission" date="2016-02" db="EMBL/GenBank/DDBJ databases">
        <title>Genome analysis of coral dinoflagellate symbionts highlights evolutionary adaptations to a symbiotic lifestyle.</title>
        <authorList>
            <person name="Aranda M."/>
            <person name="Li Y."/>
            <person name="Liew Y.J."/>
            <person name="Baumgarten S."/>
            <person name="Simakov O."/>
            <person name="Wilson M."/>
            <person name="Piel J."/>
            <person name="Ashoor H."/>
            <person name="Bougouffa S."/>
            <person name="Bajic V.B."/>
            <person name="Ryu T."/>
            <person name="Ravasi T."/>
            <person name="Bayer T."/>
            <person name="Micklem G."/>
            <person name="Kim H."/>
            <person name="Bhak J."/>
            <person name="Lajeunesse T.C."/>
            <person name="Voolstra C.R."/>
        </authorList>
    </citation>
    <scope>NUCLEOTIDE SEQUENCE [LARGE SCALE GENOMIC DNA]</scope>
    <source>
        <strain evidence="13 14">CCMP2467</strain>
    </source>
</reference>
<dbReference type="OrthoDB" id="434053at2759"/>
<name>A0A1Q9ESR5_SYMMI</name>
<keyword evidence="8 10" id="KW-0472">Membrane</keyword>
<feature type="transmembrane region" description="Helical" evidence="10">
    <location>
        <begin position="238"/>
        <end position="258"/>
    </location>
</feature>
<feature type="transmembrane region" description="Helical" evidence="10">
    <location>
        <begin position="390"/>
        <end position="414"/>
    </location>
</feature>
<feature type="transmembrane region" description="Helical" evidence="10">
    <location>
        <begin position="312"/>
        <end position="332"/>
    </location>
</feature>
<feature type="domain" description="K+ potassium transporter C-terminal" evidence="12">
    <location>
        <begin position="519"/>
        <end position="697"/>
    </location>
</feature>
<comment type="caution">
    <text evidence="13">The sequence shown here is derived from an EMBL/GenBank/DDBJ whole genome shotgun (WGS) entry which is preliminary data.</text>
</comment>
<feature type="domain" description="K+ potassium transporter integral membrane" evidence="11">
    <location>
        <begin position="216"/>
        <end position="482"/>
    </location>
</feature>
<feature type="transmembrane region" description="Helical" evidence="10">
    <location>
        <begin position="31"/>
        <end position="54"/>
    </location>
</feature>
<dbReference type="PANTHER" id="PTHR30540:SF83">
    <property type="entry name" value="K+ POTASSIUM TRANSPORTER"/>
    <property type="match status" value="1"/>
</dbReference>
<dbReference type="OMA" id="VTFITTC"/>
<comment type="subcellular location">
    <subcellularLocation>
        <location evidence="1">Membrane</location>
        <topology evidence="1">Multi-pass membrane protein</topology>
    </subcellularLocation>
</comment>
<protein>
    <submittedName>
        <fullName evidence="13">Putative potassium transport system protein kup</fullName>
    </submittedName>
</protein>
<feature type="transmembrane region" description="Helical" evidence="10">
    <location>
        <begin position="74"/>
        <end position="91"/>
    </location>
</feature>
<evidence type="ECO:0000256" key="7">
    <source>
        <dbReference type="ARBA" id="ARBA00023065"/>
    </source>
</evidence>